<evidence type="ECO:0000256" key="2">
    <source>
        <dbReference type="ARBA" id="ARBA00021982"/>
    </source>
</evidence>
<feature type="domain" description="DNA mismatch repair proteins mutS family" evidence="11">
    <location>
        <begin position="695"/>
        <end position="711"/>
    </location>
</feature>
<dbReference type="NCBIfam" id="TIGR01070">
    <property type="entry name" value="mutS1"/>
    <property type="match status" value="1"/>
</dbReference>
<dbReference type="FunFam" id="3.40.1170.10:FF:000001">
    <property type="entry name" value="DNA mismatch repair protein MutS"/>
    <property type="match status" value="1"/>
</dbReference>
<dbReference type="SUPFAM" id="SSF52540">
    <property type="entry name" value="P-loop containing nucleoside triphosphate hydrolases"/>
    <property type="match status" value="1"/>
</dbReference>
<dbReference type="InterPro" id="IPR016151">
    <property type="entry name" value="DNA_mismatch_repair_MutS_N"/>
</dbReference>
<dbReference type="AlphaFoldDB" id="A0A9D1A7S3"/>
<dbReference type="SUPFAM" id="SSF53150">
    <property type="entry name" value="DNA repair protein MutS, domain II"/>
    <property type="match status" value="1"/>
</dbReference>
<dbReference type="InterPro" id="IPR036678">
    <property type="entry name" value="MutS_con_dom_sf"/>
</dbReference>
<evidence type="ECO:0000256" key="7">
    <source>
        <dbReference type="ARBA" id="ARBA00023204"/>
    </source>
</evidence>
<comment type="similarity">
    <text evidence="1 9 10">Belongs to the DNA mismatch repair MutS family.</text>
</comment>
<dbReference type="InterPro" id="IPR007860">
    <property type="entry name" value="DNA_mmatch_repair_MutS_con_dom"/>
</dbReference>
<comment type="function">
    <text evidence="8 9">This protein is involved in the repair of mismatches in DNA. It is possible that it carries out the mismatch recognition step. This protein has a weak ATPase activity.</text>
</comment>
<reference evidence="12" key="2">
    <citation type="journal article" date="2021" name="PeerJ">
        <title>Extensive microbial diversity within the chicken gut microbiome revealed by metagenomics and culture.</title>
        <authorList>
            <person name="Gilroy R."/>
            <person name="Ravi A."/>
            <person name="Getino M."/>
            <person name="Pursley I."/>
            <person name="Horton D.L."/>
            <person name="Alikhan N.F."/>
            <person name="Baker D."/>
            <person name="Gharbi K."/>
            <person name="Hall N."/>
            <person name="Watson M."/>
            <person name="Adriaenssens E.M."/>
            <person name="Foster-Nyarko E."/>
            <person name="Jarju S."/>
            <person name="Secka A."/>
            <person name="Antonio M."/>
            <person name="Oren A."/>
            <person name="Chaudhuri R.R."/>
            <person name="La Ragione R."/>
            <person name="Hildebrand F."/>
            <person name="Pallen M.J."/>
        </authorList>
    </citation>
    <scope>NUCLEOTIDE SEQUENCE</scope>
    <source>
        <strain evidence="12">ChiHjej9B8-7071</strain>
    </source>
</reference>
<dbReference type="EMBL" id="DVGD01000175">
    <property type="protein sequence ID" value="HIR09856.1"/>
    <property type="molecule type" value="Genomic_DNA"/>
</dbReference>
<proteinExistence type="inferred from homology"/>
<evidence type="ECO:0000256" key="6">
    <source>
        <dbReference type="ARBA" id="ARBA00023125"/>
    </source>
</evidence>
<dbReference type="InterPro" id="IPR027417">
    <property type="entry name" value="P-loop_NTPase"/>
</dbReference>
<dbReference type="GO" id="GO:0005829">
    <property type="term" value="C:cytosol"/>
    <property type="evidence" value="ECO:0007669"/>
    <property type="project" value="TreeGrafter"/>
</dbReference>
<feature type="binding site" evidence="9">
    <location>
        <begin position="621"/>
        <end position="628"/>
    </location>
    <ligand>
        <name>ATP</name>
        <dbReference type="ChEBI" id="CHEBI:30616"/>
    </ligand>
</feature>
<reference evidence="12" key="1">
    <citation type="submission" date="2020-10" db="EMBL/GenBank/DDBJ databases">
        <authorList>
            <person name="Gilroy R."/>
        </authorList>
    </citation>
    <scope>NUCLEOTIDE SEQUENCE</scope>
    <source>
        <strain evidence="12">ChiHjej9B8-7071</strain>
    </source>
</reference>
<keyword evidence="5 9" id="KW-0067">ATP-binding</keyword>
<dbReference type="SMART" id="SM00533">
    <property type="entry name" value="MUTSd"/>
    <property type="match status" value="1"/>
</dbReference>
<keyword evidence="6 9" id="KW-0238">DNA-binding</keyword>
<dbReference type="InterPro" id="IPR036187">
    <property type="entry name" value="DNA_mismatch_repair_MutS_sf"/>
</dbReference>
<accession>A0A9D1A7S3</accession>
<dbReference type="FunFam" id="3.40.50.300:FF:001579">
    <property type="entry name" value="DNA mismatch repair protein MutS"/>
    <property type="match status" value="1"/>
</dbReference>
<dbReference type="GO" id="GO:0003684">
    <property type="term" value="F:damaged DNA binding"/>
    <property type="evidence" value="ECO:0007669"/>
    <property type="project" value="UniProtKB-UniRule"/>
</dbReference>
<dbReference type="InterPro" id="IPR017261">
    <property type="entry name" value="DNA_mismatch_repair_MutS/MSH"/>
</dbReference>
<dbReference type="Proteomes" id="UP000824258">
    <property type="component" value="Unassembled WGS sequence"/>
</dbReference>
<keyword evidence="3 9" id="KW-0547">Nucleotide-binding</keyword>
<dbReference type="Pfam" id="PF05190">
    <property type="entry name" value="MutS_IV"/>
    <property type="match status" value="1"/>
</dbReference>
<dbReference type="InterPro" id="IPR005748">
    <property type="entry name" value="DNA_mismatch_repair_MutS"/>
</dbReference>
<dbReference type="SUPFAM" id="SSF48334">
    <property type="entry name" value="DNA repair protein MutS, domain III"/>
    <property type="match status" value="1"/>
</dbReference>
<dbReference type="GO" id="GO:0006298">
    <property type="term" value="P:mismatch repair"/>
    <property type="evidence" value="ECO:0007669"/>
    <property type="project" value="UniProtKB-UniRule"/>
</dbReference>
<evidence type="ECO:0000256" key="5">
    <source>
        <dbReference type="ARBA" id="ARBA00022840"/>
    </source>
</evidence>
<dbReference type="CDD" id="cd03284">
    <property type="entry name" value="ABC_MutS1"/>
    <property type="match status" value="1"/>
</dbReference>
<dbReference type="Pfam" id="PF05188">
    <property type="entry name" value="MutS_II"/>
    <property type="match status" value="1"/>
</dbReference>
<dbReference type="PIRSF" id="PIRSF037677">
    <property type="entry name" value="DNA_mis_repair_Msh6"/>
    <property type="match status" value="1"/>
</dbReference>
<keyword evidence="7 9" id="KW-0234">DNA repair</keyword>
<dbReference type="NCBIfam" id="NF003810">
    <property type="entry name" value="PRK05399.1"/>
    <property type="match status" value="1"/>
</dbReference>
<dbReference type="HAMAP" id="MF_00096">
    <property type="entry name" value="MutS"/>
    <property type="match status" value="1"/>
</dbReference>
<gene>
    <name evidence="9 12" type="primary">mutS</name>
    <name evidence="12" type="ORF">IAA70_05595</name>
</gene>
<dbReference type="GO" id="GO:0030983">
    <property type="term" value="F:mismatched DNA binding"/>
    <property type="evidence" value="ECO:0007669"/>
    <property type="project" value="InterPro"/>
</dbReference>
<protein>
    <recommendedName>
        <fullName evidence="2 9">DNA mismatch repair protein MutS</fullName>
    </recommendedName>
</protein>
<sequence>MAELTPMMRQYMEMKERNPGCLLFFRLGDFYEMFAEDAKLASKELDLTLTTRDRGKDKEDQTPMCGVPFHSAESYIARLVAKGYKVAICEQMEDPALAKGLVKRDIIRVVTPGTVTESSMLDERKNNYFACAYGEAGAFGLCFCDISTGAFHAMVAENADRAVDELGCYQPSELLLGGRATDDEILCEALRTRIPCCVENGEPSLFDYDQAAALLLQQFGQDVEELGLGEARPVVQAAGALLLTLKKNQKTELPHVRTLEFSQSSRFLELDLTARRNLELTETMRAGEKRGSLLWVLDKTKTAMGGRLLRSWLEKPLMSPAQIKKRQDAVAELVDHTVAREELIHLLKDVTDLERVMARIATGTCTCRDFRQLSNGLSPLPGLAAALQPFESPLLRQVRESLPDLQPLKDEIDRAIVDDPPFTIREGGMIRPGYSEEIDHLRDIMSGGKDTMTAIEVREKERTGIKNLRVGYNRVFGYYIEVAKGQVSLVPADYIRKQTLTNGERYITPELKELEDTILNAKDRVVTLEYDLFLKLRTYLADHGAAVQAAANAAALADVLSSFAALAVDNDYCRPEVDYSNEIQIEGGRHPVVEQVLRGKMFVPNDTKLGTPDCQVAIITGPNMAGKSTYMRQVALIVLLAQMGSFVPAKSARIGVVDRLFTRIGASDDLAAGQSTFMVEMEEVAEILNRATPRSLLILDEIGRGTSTYDGMAIARAVLEFVADRKTLGAKTLFATHYHELTVLEETLEGVKNFNISVRKRGDEMIFLRKIVPGGADKSYGVEVAKLAGLPPKVVERARKILKELEQGQIPQTAAAPKAADEQVSILDLDALAIRDRLAKITVETLTPIEAMNVLYELRQMIR</sequence>
<dbReference type="Pfam" id="PF00488">
    <property type="entry name" value="MutS_V"/>
    <property type="match status" value="1"/>
</dbReference>
<dbReference type="SUPFAM" id="SSF55271">
    <property type="entry name" value="DNA repair protein MutS, domain I"/>
    <property type="match status" value="1"/>
</dbReference>
<name>A0A9D1A7S3_9FIRM</name>
<dbReference type="GO" id="GO:0005524">
    <property type="term" value="F:ATP binding"/>
    <property type="evidence" value="ECO:0007669"/>
    <property type="project" value="UniProtKB-UniRule"/>
</dbReference>
<dbReference type="GO" id="GO:0140664">
    <property type="term" value="F:ATP-dependent DNA damage sensor activity"/>
    <property type="evidence" value="ECO:0007669"/>
    <property type="project" value="InterPro"/>
</dbReference>
<dbReference type="PROSITE" id="PS00486">
    <property type="entry name" value="DNA_MISMATCH_REPAIR_2"/>
    <property type="match status" value="1"/>
</dbReference>
<evidence type="ECO:0000256" key="4">
    <source>
        <dbReference type="ARBA" id="ARBA00022763"/>
    </source>
</evidence>
<organism evidence="12 13">
    <name type="scientific">Candidatus Avoscillospira stercoripullorum</name>
    <dbReference type="NCBI Taxonomy" id="2840709"/>
    <lineage>
        <taxon>Bacteria</taxon>
        <taxon>Bacillati</taxon>
        <taxon>Bacillota</taxon>
        <taxon>Clostridia</taxon>
        <taxon>Eubacteriales</taxon>
        <taxon>Oscillospiraceae</taxon>
        <taxon>Oscillospiraceae incertae sedis</taxon>
        <taxon>Candidatus Avoscillospira</taxon>
    </lineage>
</organism>
<evidence type="ECO:0000256" key="10">
    <source>
        <dbReference type="RuleBase" id="RU003756"/>
    </source>
</evidence>
<evidence type="ECO:0000256" key="1">
    <source>
        <dbReference type="ARBA" id="ARBA00006271"/>
    </source>
</evidence>
<evidence type="ECO:0000256" key="3">
    <source>
        <dbReference type="ARBA" id="ARBA00022741"/>
    </source>
</evidence>
<evidence type="ECO:0000313" key="13">
    <source>
        <dbReference type="Proteomes" id="UP000824258"/>
    </source>
</evidence>
<dbReference type="PANTHER" id="PTHR11361:SF34">
    <property type="entry name" value="DNA MISMATCH REPAIR PROTEIN MSH1, MITOCHONDRIAL"/>
    <property type="match status" value="1"/>
</dbReference>
<dbReference type="InterPro" id="IPR045076">
    <property type="entry name" value="MutS"/>
</dbReference>
<evidence type="ECO:0000256" key="8">
    <source>
        <dbReference type="ARBA" id="ARBA00024647"/>
    </source>
</evidence>
<dbReference type="PANTHER" id="PTHR11361">
    <property type="entry name" value="DNA MISMATCH REPAIR PROTEIN MUTS FAMILY MEMBER"/>
    <property type="match status" value="1"/>
</dbReference>
<dbReference type="Pfam" id="PF05192">
    <property type="entry name" value="MutS_III"/>
    <property type="match status" value="1"/>
</dbReference>
<comment type="caution">
    <text evidence="12">The sequence shown here is derived from an EMBL/GenBank/DDBJ whole genome shotgun (WGS) entry which is preliminary data.</text>
</comment>
<keyword evidence="4 9" id="KW-0227">DNA damage</keyword>
<dbReference type="Gene3D" id="3.30.420.110">
    <property type="entry name" value="MutS, connector domain"/>
    <property type="match status" value="1"/>
</dbReference>
<dbReference type="Pfam" id="PF01624">
    <property type="entry name" value="MutS_I"/>
    <property type="match status" value="1"/>
</dbReference>
<evidence type="ECO:0000313" key="12">
    <source>
        <dbReference type="EMBL" id="HIR09856.1"/>
    </source>
</evidence>
<evidence type="ECO:0000259" key="11">
    <source>
        <dbReference type="PROSITE" id="PS00486"/>
    </source>
</evidence>
<evidence type="ECO:0000256" key="9">
    <source>
        <dbReference type="HAMAP-Rule" id="MF_00096"/>
    </source>
</evidence>
<dbReference type="InterPro" id="IPR007695">
    <property type="entry name" value="DNA_mismatch_repair_MutS-lik_N"/>
</dbReference>
<dbReference type="SMART" id="SM00534">
    <property type="entry name" value="MUTSac"/>
    <property type="match status" value="1"/>
</dbReference>
<dbReference type="InterPro" id="IPR000432">
    <property type="entry name" value="DNA_mismatch_repair_MutS_C"/>
</dbReference>
<dbReference type="Gene3D" id="1.10.1420.10">
    <property type="match status" value="2"/>
</dbReference>
<dbReference type="InterPro" id="IPR007696">
    <property type="entry name" value="DNA_mismatch_repair_MutS_core"/>
</dbReference>
<dbReference type="Gene3D" id="3.40.50.300">
    <property type="entry name" value="P-loop containing nucleotide triphosphate hydrolases"/>
    <property type="match status" value="1"/>
</dbReference>
<dbReference type="Gene3D" id="3.40.1170.10">
    <property type="entry name" value="DNA repair protein MutS, domain I"/>
    <property type="match status" value="1"/>
</dbReference>
<dbReference type="FunFam" id="1.10.1420.10:FF:000001">
    <property type="entry name" value="DNA mismatch repair protein MutS"/>
    <property type="match status" value="1"/>
</dbReference>
<dbReference type="InterPro" id="IPR007861">
    <property type="entry name" value="DNA_mismatch_repair_MutS_clamp"/>
</dbReference>